<proteinExistence type="predicted"/>
<dbReference type="PaxDb" id="4113-PGSC0003DMT400088838"/>
<dbReference type="InParanoid" id="M1DGU4"/>
<keyword evidence="3" id="KW-1185">Reference proteome</keyword>
<dbReference type="Gramene" id="PGSC0003DMT400088838">
    <property type="protein sequence ID" value="PGSC0003DMT400088838"/>
    <property type="gene ID" value="PGSC0003DMG400038409"/>
</dbReference>
<feature type="region of interest" description="Disordered" evidence="1">
    <location>
        <begin position="132"/>
        <end position="195"/>
    </location>
</feature>
<accession>M1DGU4</accession>
<dbReference type="HOGENOM" id="CLU_028647_6_0_1"/>
<evidence type="ECO:0000313" key="3">
    <source>
        <dbReference type="Proteomes" id="UP000011115"/>
    </source>
</evidence>
<protein>
    <submittedName>
        <fullName evidence="2">Integrase core domain containing protein</fullName>
    </submittedName>
</protein>
<name>M1DGU4_SOLTU</name>
<feature type="compositionally biased region" description="Basic and acidic residues" evidence="1">
    <location>
        <begin position="164"/>
        <end position="189"/>
    </location>
</feature>
<sequence>MAPSSSRYTPQLGATVVPLARVQKLEAQMATLLHHIQPWMQKSIAESEARMERRIEGMMDRKVQAVNKHIDAFELRVLERSALAIDLSALQADLANLRTDVDAILAAHSVETQAAPTALADDTVLDALFSGTAEEGPAPTHTKGKRHRSHRTEEEKAHKRQRRQEKEARRASIVDEELRQQRARERVAGESRSAPVVEVQPVLRDVVSTTDGAERLIESTTEGTTIRRCGHY</sequence>
<dbReference type="AlphaFoldDB" id="M1DGU4"/>
<dbReference type="Proteomes" id="UP000011115">
    <property type="component" value="Unassembled WGS sequence"/>
</dbReference>
<reference evidence="3" key="1">
    <citation type="journal article" date="2011" name="Nature">
        <title>Genome sequence and analysis of the tuber crop potato.</title>
        <authorList>
            <consortium name="The Potato Genome Sequencing Consortium"/>
        </authorList>
    </citation>
    <scope>NUCLEOTIDE SEQUENCE [LARGE SCALE GENOMIC DNA]</scope>
    <source>
        <strain evidence="3">cv. DM1-3 516 R44</strain>
    </source>
</reference>
<evidence type="ECO:0000256" key="1">
    <source>
        <dbReference type="SAM" id="MobiDB-lite"/>
    </source>
</evidence>
<reference evidence="2" key="2">
    <citation type="submission" date="2015-06" db="UniProtKB">
        <authorList>
            <consortium name="EnsemblPlants"/>
        </authorList>
    </citation>
    <scope>IDENTIFICATION</scope>
    <source>
        <strain evidence="2">DM1-3 516 R44</strain>
    </source>
</reference>
<organism evidence="2 3">
    <name type="scientific">Solanum tuberosum</name>
    <name type="common">Potato</name>
    <dbReference type="NCBI Taxonomy" id="4113"/>
    <lineage>
        <taxon>Eukaryota</taxon>
        <taxon>Viridiplantae</taxon>
        <taxon>Streptophyta</taxon>
        <taxon>Embryophyta</taxon>
        <taxon>Tracheophyta</taxon>
        <taxon>Spermatophyta</taxon>
        <taxon>Magnoliopsida</taxon>
        <taxon>eudicotyledons</taxon>
        <taxon>Gunneridae</taxon>
        <taxon>Pentapetalae</taxon>
        <taxon>asterids</taxon>
        <taxon>lamiids</taxon>
        <taxon>Solanales</taxon>
        <taxon>Solanaceae</taxon>
        <taxon>Solanoideae</taxon>
        <taxon>Solaneae</taxon>
        <taxon>Solanum</taxon>
    </lineage>
</organism>
<evidence type="ECO:0000313" key="2">
    <source>
        <dbReference type="EnsemblPlants" id="PGSC0003DMT400088838"/>
    </source>
</evidence>
<dbReference type="EnsemblPlants" id="PGSC0003DMT400088838">
    <property type="protein sequence ID" value="PGSC0003DMT400088838"/>
    <property type="gene ID" value="PGSC0003DMG400038409"/>
</dbReference>